<evidence type="ECO:0000259" key="7">
    <source>
        <dbReference type="PROSITE" id="PS51900"/>
    </source>
</evidence>
<dbReference type="GO" id="GO:0003677">
    <property type="term" value="F:DNA binding"/>
    <property type="evidence" value="ECO:0007669"/>
    <property type="project" value="UniProtKB-UniRule"/>
</dbReference>
<dbReference type="InterPro" id="IPR011010">
    <property type="entry name" value="DNA_brk_join_enz"/>
</dbReference>
<evidence type="ECO:0000256" key="3">
    <source>
        <dbReference type="ARBA" id="ARBA00023125"/>
    </source>
</evidence>
<dbReference type="GO" id="GO:0006310">
    <property type="term" value="P:DNA recombination"/>
    <property type="evidence" value="ECO:0007669"/>
    <property type="project" value="UniProtKB-KW"/>
</dbReference>
<keyword evidence="3 5" id="KW-0238">DNA-binding</keyword>
<evidence type="ECO:0000256" key="1">
    <source>
        <dbReference type="ARBA" id="ARBA00008857"/>
    </source>
</evidence>
<dbReference type="Proteomes" id="UP000243753">
    <property type="component" value="Chromosome"/>
</dbReference>
<dbReference type="InterPro" id="IPR035386">
    <property type="entry name" value="Arm-DNA-bind_5"/>
</dbReference>
<dbReference type="PANTHER" id="PTHR30349:SF64">
    <property type="entry name" value="PROPHAGE INTEGRASE INTD-RELATED"/>
    <property type="match status" value="1"/>
</dbReference>
<keyword evidence="4" id="KW-0233">DNA recombination</keyword>
<evidence type="ECO:0000256" key="5">
    <source>
        <dbReference type="PROSITE-ProRule" id="PRU01248"/>
    </source>
</evidence>
<dbReference type="Pfam" id="PF17293">
    <property type="entry name" value="Arm-DNA-bind_5"/>
    <property type="match status" value="1"/>
</dbReference>
<sequence length="425" mass="49484">MYFYLKEPKSDKPTPIIIQYYSKVDKKIFKYTTGVKISPEEWDFDARSPKVKRGAVGLTNSHIKTKISVYNDFLITTINNMELNGIAVTVQGLKNAFDLHFKNKTLETKEFEYFTDFIDDFCEKAPNLINKSTKKHYEPSKIKHYKKTANRLREYEAKHGRLKINNFTADDYEKFVNYLYSKRYATNTVGDLVKNVKVLLKKAEEMKYNVLPDYKEFSVLKEESVSIALSEDEIQRIFDYDFSNNTRLENCRDLAIIGFWTGLRVSDFLSLPEIKPEDKFITVQPQKTKNSSGIKVVIPLHHHIKEMISKRGMPKSISDVKFNLYIKEVCQIVGLVEPIRGSLMNAFTKRKETAMYPKWQLVSSHTCRRSFATNLYKMNFPTISIMKITGHTSEKTFLSYIKVTPTEHAEKLLAHWEAYYSKSSS</sequence>
<feature type="domain" description="Tyr recombinase" evidence="6">
    <location>
        <begin position="224"/>
        <end position="414"/>
    </location>
</feature>
<dbReference type="PROSITE" id="PS51898">
    <property type="entry name" value="TYR_RECOMBINASE"/>
    <property type="match status" value="1"/>
</dbReference>
<dbReference type="InterPro" id="IPR044068">
    <property type="entry name" value="CB"/>
</dbReference>
<evidence type="ECO:0000313" key="9">
    <source>
        <dbReference type="Proteomes" id="UP000243753"/>
    </source>
</evidence>
<dbReference type="Pfam" id="PF13102">
    <property type="entry name" value="Phage_int_SAM_5"/>
    <property type="match status" value="1"/>
</dbReference>
<evidence type="ECO:0000256" key="2">
    <source>
        <dbReference type="ARBA" id="ARBA00022908"/>
    </source>
</evidence>
<dbReference type="PROSITE" id="PS51900">
    <property type="entry name" value="CB"/>
    <property type="match status" value="1"/>
</dbReference>
<accession>A0AAD0E9G7</accession>
<reference evidence="9" key="1">
    <citation type="submission" date="2017-06" db="EMBL/GenBank/DDBJ databases">
        <title>Capnocytophaga spp. assemblies.</title>
        <authorList>
            <person name="Gulvik C.A."/>
        </authorList>
    </citation>
    <scope>NUCLEOTIDE SEQUENCE [LARGE SCALE GENOMIC DNA]</scope>
    <source>
        <strain evidence="9">H3936</strain>
    </source>
</reference>
<dbReference type="SUPFAM" id="SSF56349">
    <property type="entry name" value="DNA breaking-rejoining enzymes"/>
    <property type="match status" value="1"/>
</dbReference>
<feature type="domain" description="Core-binding (CB)" evidence="7">
    <location>
        <begin position="112"/>
        <end position="204"/>
    </location>
</feature>
<dbReference type="InterPro" id="IPR013762">
    <property type="entry name" value="Integrase-like_cat_sf"/>
</dbReference>
<dbReference type="Pfam" id="PF00589">
    <property type="entry name" value="Phage_integrase"/>
    <property type="match status" value="1"/>
</dbReference>
<dbReference type="GO" id="GO:0015074">
    <property type="term" value="P:DNA integration"/>
    <property type="evidence" value="ECO:0007669"/>
    <property type="project" value="UniProtKB-KW"/>
</dbReference>
<dbReference type="RefSeq" id="WP_095920086.1">
    <property type="nucleotide sequence ID" value="NZ_CP022389.1"/>
</dbReference>
<comment type="similarity">
    <text evidence="1">Belongs to the 'phage' integrase family.</text>
</comment>
<dbReference type="InterPro" id="IPR010998">
    <property type="entry name" value="Integrase_recombinase_N"/>
</dbReference>
<dbReference type="Gene3D" id="1.10.443.10">
    <property type="entry name" value="Intergrase catalytic core"/>
    <property type="match status" value="1"/>
</dbReference>
<evidence type="ECO:0000259" key="6">
    <source>
        <dbReference type="PROSITE" id="PS51898"/>
    </source>
</evidence>
<protein>
    <submittedName>
        <fullName evidence="8">Integrase</fullName>
    </submittedName>
</protein>
<dbReference type="InterPro" id="IPR025269">
    <property type="entry name" value="SAM-like_dom"/>
</dbReference>
<evidence type="ECO:0000256" key="4">
    <source>
        <dbReference type="ARBA" id="ARBA00023172"/>
    </source>
</evidence>
<dbReference type="PANTHER" id="PTHR30349">
    <property type="entry name" value="PHAGE INTEGRASE-RELATED"/>
    <property type="match status" value="1"/>
</dbReference>
<evidence type="ECO:0000313" key="8">
    <source>
        <dbReference type="EMBL" id="ATA94670.1"/>
    </source>
</evidence>
<name>A0AAD0E9G7_9FLAO</name>
<dbReference type="EMBL" id="CP022389">
    <property type="protein sequence ID" value="ATA94670.1"/>
    <property type="molecule type" value="Genomic_DNA"/>
</dbReference>
<organism evidence="8 9">
    <name type="scientific">Capnocytophaga canimorsus</name>
    <dbReference type="NCBI Taxonomy" id="28188"/>
    <lineage>
        <taxon>Bacteria</taxon>
        <taxon>Pseudomonadati</taxon>
        <taxon>Bacteroidota</taxon>
        <taxon>Flavobacteriia</taxon>
        <taxon>Flavobacteriales</taxon>
        <taxon>Flavobacteriaceae</taxon>
        <taxon>Capnocytophaga</taxon>
    </lineage>
</organism>
<dbReference type="InterPro" id="IPR002104">
    <property type="entry name" value="Integrase_catalytic"/>
</dbReference>
<dbReference type="AlphaFoldDB" id="A0AAD0E9G7"/>
<keyword evidence="2" id="KW-0229">DNA integration</keyword>
<proteinExistence type="inferred from homology"/>
<dbReference type="Gene3D" id="1.10.150.130">
    <property type="match status" value="1"/>
</dbReference>
<gene>
    <name evidence="8" type="ORF">CGC54_10170</name>
</gene>
<dbReference type="InterPro" id="IPR050090">
    <property type="entry name" value="Tyrosine_recombinase_XerCD"/>
</dbReference>